<dbReference type="Proteomes" id="UP000180113">
    <property type="component" value="Unassembled WGS sequence"/>
</dbReference>
<reference evidence="1 2" key="1">
    <citation type="submission" date="2016-10" db="EMBL/GenBank/DDBJ databases">
        <title>Evaluation of Human, Animal and Environmental Mycobacterium chelonae Isolates by Core Genome Phylogenomic Analysis, Targeted Gene Comparison, and Anti-microbial Susceptibility Patterns: A Tale of Mistaken Identities.</title>
        <authorList>
            <person name="Fogelson S.B."/>
            <person name="Camus A.C."/>
            <person name="Lorenz W."/>
            <person name="Vasireddy R."/>
            <person name="Vasireddy S."/>
            <person name="Smith T."/>
            <person name="Brown-Elliott B.A."/>
            <person name="Wallace R.J.Jr."/>
            <person name="Hasan N.A."/>
            <person name="Reischl U."/>
            <person name="Sanchez S."/>
        </authorList>
    </citation>
    <scope>NUCLEOTIDE SEQUENCE [LARGE SCALE GENOMIC DNA]</scope>
    <source>
        <strain evidence="1 2">42895</strain>
    </source>
</reference>
<proteinExistence type="predicted"/>
<protein>
    <submittedName>
        <fullName evidence="1">Uncharacterized protein</fullName>
    </submittedName>
</protein>
<dbReference type="RefSeq" id="WP_070930244.1">
    <property type="nucleotide sequence ID" value="NZ_JAPDRD010000001.1"/>
</dbReference>
<dbReference type="AlphaFoldDB" id="A0AB73LI14"/>
<evidence type="ECO:0000313" key="1">
    <source>
        <dbReference type="EMBL" id="OHT54791.1"/>
    </source>
</evidence>
<comment type="caution">
    <text evidence="1">The sequence shown here is derived from an EMBL/GenBank/DDBJ whole genome shotgun (WGS) entry which is preliminary data.</text>
</comment>
<gene>
    <name evidence="1" type="ORF">BKG62_00845</name>
</gene>
<accession>A0AB73LI14</accession>
<organism evidence="1 2">
    <name type="scientific">Mycobacteroides chelonae</name>
    <name type="common">Mycobacterium chelonae</name>
    <dbReference type="NCBI Taxonomy" id="1774"/>
    <lineage>
        <taxon>Bacteria</taxon>
        <taxon>Bacillati</taxon>
        <taxon>Actinomycetota</taxon>
        <taxon>Actinomycetes</taxon>
        <taxon>Mycobacteriales</taxon>
        <taxon>Mycobacteriaceae</taxon>
        <taxon>Mycobacteroides</taxon>
    </lineage>
</organism>
<name>A0AB73LI14_MYCCH</name>
<dbReference type="EMBL" id="MLHW01000001">
    <property type="protein sequence ID" value="OHT54791.1"/>
    <property type="molecule type" value="Genomic_DNA"/>
</dbReference>
<evidence type="ECO:0000313" key="2">
    <source>
        <dbReference type="Proteomes" id="UP000180113"/>
    </source>
</evidence>
<sequence length="141" mass="15511">MSNPEAEFDSAVQLVNEFITRARRGEGMTLSDLQDRWAGSPVALTGALYLTAIGQPVDDPDHTPHPRDLRRATTFLAGWATGDPAVFEPPMQEAARDGRLHHLLAAVAEHATQALALRTNPHNLAELRRAAAIWTQQEEEK</sequence>